<name>A0A0L6CY03_9RHOB</name>
<proteinExistence type="predicted"/>
<keyword evidence="2" id="KW-1185">Reference proteome</keyword>
<accession>A0A0L6CY03</accession>
<gene>
    <name evidence="1" type="ORF">ROTO_06860</name>
</gene>
<dbReference type="AlphaFoldDB" id="A0A0L6CY03"/>
<dbReference type="EMBL" id="LGVV01000006">
    <property type="protein sequence ID" value="KNX42619.1"/>
    <property type="molecule type" value="Genomic_DNA"/>
</dbReference>
<evidence type="ECO:0000313" key="1">
    <source>
        <dbReference type="EMBL" id="KNX42619.1"/>
    </source>
</evidence>
<dbReference type="PATRIC" id="fig|74031.6.peg.705"/>
<evidence type="ECO:0000313" key="2">
    <source>
        <dbReference type="Proteomes" id="UP000037046"/>
    </source>
</evidence>
<dbReference type="Proteomes" id="UP000037046">
    <property type="component" value="Unassembled WGS sequence"/>
</dbReference>
<protein>
    <submittedName>
        <fullName evidence="1">Uncharacterized protein</fullName>
    </submittedName>
</protein>
<dbReference type="STRING" id="74031.SAMN04488077_103248"/>
<organism evidence="1 2">
    <name type="scientific">Roseovarius tolerans</name>
    <dbReference type="NCBI Taxonomy" id="74031"/>
    <lineage>
        <taxon>Bacteria</taxon>
        <taxon>Pseudomonadati</taxon>
        <taxon>Pseudomonadota</taxon>
        <taxon>Alphaproteobacteria</taxon>
        <taxon>Rhodobacterales</taxon>
        <taxon>Roseobacteraceae</taxon>
        <taxon>Roseovarius</taxon>
    </lineage>
</organism>
<sequence length="149" mass="15616">MLSIRALMAGLRKVGVAPALLIVLLSVRVATAAAVDCQHELADAARAAERAQEALRIEAQHLGGELCLVEEYPAQPNPTEAAHDHDGPHLSTPCPFFKSPAALTDLSVDPAARIMAFSYIAARTDVPCAAAQTRCAAYSPRAPPLPAQG</sequence>
<comment type="caution">
    <text evidence="1">The sequence shown here is derived from an EMBL/GenBank/DDBJ whole genome shotgun (WGS) entry which is preliminary data.</text>
</comment>
<reference evidence="2" key="1">
    <citation type="submission" date="2015-07" db="EMBL/GenBank/DDBJ databases">
        <title>Draft Genome Sequence of Roseovarius tolerans EL-164, a producer of N-Acylated Alanine Methyl Esters (NAMEs).</title>
        <authorList>
            <person name="Voget S."/>
            <person name="Bruns H."/>
            <person name="Wagner-Doebler I."/>
            <person name="Schulz S."/>
            <person name="Daniel R."/>
        </authorList>
    </citation>
    <scope>NUCLEOTIDE SEQUENCE [LARGE SCALE GENOMIC DNA]</scope>
    <source>
        <strain evidence="2">EL-164</strain>
    </source>
</reference>